<dbReference type="EMBL" id="JAPDRQ010000124">
    <property type="protein sequence ID" value="KAJ9654318.1"/>
    <property type="molecule type" value="Genomic_DNA"/>
</dbReference>
<reference evidence="1" key="1">
    <citation type="submission" date="2022-10" db="EMBL/GenBank/DDBJ databases">
        <title>Culturing micro-colonial fungi from biological soil crusts in the Mojave desert and describing Neophaeococcomyces mojavensis, and introducing the new genera and species Taxawa tesnikishii.</title>
        <authorList>
            <person name="Kurbessoian T."/>
            <person name="Stajich J.E."/>
        </authorList>
    </citation>
    <scope>NUCLEOTIDE SEQUENCE</scope>
    <source>
        <strain evidence="1">JES_112</strain>
    </source>
</reference>
<keyword evidence="2" id="KW-1185">Reference proteome</keyword>
<organism evidence="1 2">
    <name type="scientific">Neophaeococcomyces mojaviensis</name>
    <dbReference type="NCBI Taxonomy" id="3383035"/>
    <lineage>
        <taxon>Eukaryota</taxon>
        <taxon>Fungi</taxon>
        <taxon>Dikarya</taxon>
        <taxon>Ascomycota</taxon>
        <taxon>Pezizomycotina</taxon>
        <taxon>Eurotiomycetes</taxon>
        <taxon>Chaetothyriomycetidae</taxon>
        <taxon>Chaetothyriales</taxon>
        <taxon>Chaetothyriales incertae sedis</taxon>
        <taxon>Neophaeococcomyces</taxon>
    </lineage>
</organism>
<comment type="caution">
    <text evidence="1">The sequence shown here is derived from an EMBL/GenBank/DDBJ whole genome shotgun (WGS) entry which is preliminary data.</text>
</comment>
<name>A0ACC3A2F4_9EURO</name>
<gene>
    <name evidence="1" type="ORF">H2198_006616</name>
</gene>
<evidence type="ECO:0000313" key="2">
    <source>
        <dbReference type="Proteomes" id="UP001172386"/>
    </source>
</evidence>
<protein>
    <submittedName>
        <fullName evidence="1">Uncharacterized protein</fullName>
    </submittedName>
</protein>
<accession>A0ACC3A2F4</accession>
<dbReference type="Proteomes" id="UP001172386">
    <property type="component" value="Unassembled WGS sequence"/>
</dbReference>
<proteinExistence type="predicted"/>
<evidence type="ECO:0000313" key="1">
    <source>
        <dbReference type="EMBL" id="KAJ9654318.1"/>
    </source>
</evidence>
<sequence>MKGVFPFSILAVTSSAKSLYSSFSFDPLQHLAGIAPYFEPQDPPRDPSPPQGCNVTRAAYLVRHAAINANDFDYEEYLEPFIEKYKNNTNVNWASIPQLSFLQNWVPPQLTEQELLTRTGKLEAAQLGVTVSYKYPNLRSPQRVWASTAERTVKSAEGFIRGLEVDDNQINLVQVYEGKQAGADTLTPYSSCGAYSSSAGSDQSGQYQTVYTAPILARLNALAGSFNFTEDDVFAMQEMCGYETVIRGSSPFCSLDLFNPDEWLGFEYTNDIMYHYNTGYGNPISGVVGFPWLNATMNLLTSSSASQDLYISFTHRELPPTVLVAMGLFNNTQFSTASSINNTMPLKQINYNRAWVSSYILPFLSNIAIERMDCSQNYYVKSGASNPNSGSTYYRVLVNNAPQTLPDCHDGPSESCSAGALQAYLSERAAMFEGYSQKCNQSYSNSTDYVTFYTNQDNGTMVGK</sequence>